<feature type="binding site" evidence="7">
    <location>
        <position position="317"/>
    </location>
    <ligand>
        <name>Zn(2+)</name>
        <dbReference type="ChEBI" id="CHEBI:29105"/>
        <note>catalytic</note>
    </ligand>
</feature>
<sequence length="460" mass="47918">MERPPSPQEVGEDTARSGTLIMAGSARPRIERVSGAGGVGSRRAALLVAAVLGAALVVVLVVVPPWTLLPEPPGGPAPAEPSSVLPPDVLEQAESFAAALRPASLISLVLGLAVSAVLGLTRLGARLVRAVAAPLGGGRAAQVLLGTAAVVVVGRLATLPVSAYAEVVRHRYGLSTRGWGLWLRDVAVSTAISAVVTALALGGFLWLVRRAPRTWWAWAAAVAAGLVVAGSFVHPVVIEPAFNRFEPLPAGELRTRLLDLAEENGTPVQDVLVSDASRRTTALNAYVSGFGSTRRVVLYDTTLERLPDDAVASIVAHELGHVVHRDVLTGTLVGALGAASAVALSGWLLSWTPLLRRAGVQSPADPAVVPLVLLLLSVGGLLSTPVQNLVSRQVEARADLRALELTGDAGAFTAMQRELAATNLSDPDPPAAWQWFFGSHPTGAQRIAFAEDWQRLEDAG</sequence>
<dbReference type="InterPro" id="IPR032456">
    <property type="entry name" value="Peptidase_M48_N"/>
</dbReference>
<dbReference type="GO" id="GO:0004222">
    <property type="term" value="F:metalloendopeptidase activity"/>
    <property type="evidence" value="ECO:0007669"/>
    <property type="project" value="InterPro"/>
</dbReference>
<feature type="domain" description="Peptidase M48" evidence="9">
    <location>
        <begin position="248"/>
        <end position="453"/>
    </location>
</feature>
<evidence type="ECO:0000256" key="8">
    <source>
        <dbReference type="SAM" id="Phobius"/>
    </source>
</evidence>
<feature type="transmembrane region" description="Helical" evidence="8">
    <location>
        <begin position="103"/>
        <end position="123"/>
    </location>
</feature>
<evidence type="ECO:0000256" key="3">
    <source>
        <dbReference type="ARBA" id="ARBA00022801"/>
    </source>
</evidence>
<evidence type="ECO:0000256" key="7">
    <source>
        <dbReference type="PIRSR" id="PIRSR627057-2"/>
    </source>
</evidence>
<accession>A0A1M7T970</accession>
<feature type="transmembrane region" description="Helical" evidence="8">
    <location>
        <begin position="186"/>
        <end position="208"/>
    </location>
</feature>
<feature type="binding site" evidence="7">
    <location>
        <position position="395"/>
    </location>
    <ligand>
        <name>Zn(2+)</name>
        <dbReference type="ChEBI" id="CHEBI:29105"/>
        <note>catalytic</note>
    </ligand>
</feature>
<evidence type="ECO:0000256" key="5">
    <source>
        <dbReference type="ARBA" id="ARBA00023049"/>
    </source>
</evidence>
<dbReference type="GO" id="GO:0046872">
    <property type="term" value="F:metal ion binding"/>
    <property type="evidence" value="ECO:0007669"/>
    <property type="project" value="UniProtKB-KW"/>
</dbReference>
<dbReference type="Gene3D" id="3.30.2010.10">
    <property type="entry name" value="Metalloproteases ('zincins'), catalytic domain"/>
    <property type="match status" value="1"/>
</dbReference>
<evidence type="ECO:0000256" key="1">
    <source>
        <dbReference type="ARBA" id="ARBA00022670"/>
    </source>
</evidence>
<feature type="transmembrane region" description="Helical" evidence="8">
    <location>
        <begin position="332"/>
        <end position="355"/>
    </location>
</feature>
<evidence type="ECO:0000259" key="10">
    <source>
        <dbReference type="Pfam" id="PF16491"/>
    </source>
</evidence>
<comment type="cofactor">
    <cofactor evidence="7">
        <name>Zn(2+)</name>
        <dbReference type="ChEBI" id="CHEBI:29105"/>
    </cofactor>
    <text evidence="7">Binds 1 zinc ion per subunit.</text>
</comment>
<name>A0A1M7T970_9ACTN</name>
<feature type="transmembrane region" description="Helical" evidence="8">
    <location>
        <begin position="44"/>
        <end position="63"/>
    </location>
</feature>
<keyword evidence="3" id="KW-0378">Hydrolase</keyword>
<feature type="transmembrane region" description="Helical" evidence="8">
    <location>
        <begin position="143"/>
        <end position="166"/>
    </location>
</feature>
<keyword evidence="4 7" id="KW-0862">Zinc</keyword>
<protein>
    <submittedName>
        <fullName evidence="11">STE24 endopeptidase</fullName>
    </submittedName>
</protein>
<evidence type="ECO:0000256" key="6">
    <source>
        <dbReference type="PIRSR" id="PIRSR627057-1"/>
    </source>
</evidence>
<feature type="binding site" evidence="7">
    <location>
        <position position="321"/>
    </location>
    <ligand>
        <name>Zn(2+)</name>
        <dbReference type="ChEBI" id="CHEBI:29105"/>
        <note>catalytic</note>
    </ligand>
</feature>
<reference evidence="11 12" key="1">
    <citation type="submission" date="2016-12" db="EMBL/GenBank/DDBJ databases">
        <authorList>
            <person name="Song W.-J."/>
            <person name="Kurnit D.M."/>
        </authorList>
    </citation>
    <scope>NUCLEOTIDE SEQUENCE [LARGE SCALE GENOMIC DNA]</scope>
    <source>
        <strain evidence="11 12">DSM 43162</strain>
    </source>
</reference>
<keyword evidence="8" id="KW-0812">Transmembrane</keyword>
<evidence type="ECO:0000259" key="9">
    <source>
        <dbReference type="Pfam" id="PF01435"/>
    </source>
</evidence>
<dbReference type="AlphaFoldDB" id="A0A1M7T970"/>
<evidence type="ECO:0000256" key="4">
    <source>
        <dbReference type="ARBA" id="ARBA00022833"/>
    </source>
</evidence>
<dbReference type="Pfam" id="PF01435">
    <property type="entry name" value="Peptidase_M48"/>
    <property type="match status" value="1"/>
</dbReference>
<keyword evidence="5" id="KW-0482">Metalloprotease</keyword>
<evidence type="ECO:0000256" key="2">
    <source>
        <dbReference type="ARBA" id="ARBA00022723"/>
    </source>
</evidence>
<dbReference type="InterPro" id="IPR001915">
    <property type="entry name" value="Peptidase_M48"/>
</dbReference>
<proteinExistence type="predicted"/>
<dbReference type="InterPro" id="IPR027057">
    <property type="entry name" value="CAXX_Prtase_1"/>
</dbReference>
<feature type="active site" evidence="6">
    <location>
        <position position="318"/>
    </location>
</feature>
<feature type="active site" description="Proton donor" evidence="6">
    <location>
        <position position="399"/>
    </location>
</feature>
<dbReference type="EMBL" id="FRDM01000005">
    <property type="protein sequence ID" value="SHN67211.1"/>
    <property type="molecule type" value="Genomic_DNA"/>
</dbReference>
<keyword evidence="8" id="KW-0472">Membrane</keyword>
<dbReference type="GO" id="GO:0071586">
    <property type="term" value="P:CAAX-box protein processing"/>
    <property type="evidence" value="ECO:0007669"/>
    <property type="project" value="InterPro"/>
</dbReference>
<dbReference type="Proteomes" id="UP000184428">
    <property type="component" value="Unassembled WGS sequence"/>
</dbReference>
<gene>
    <name evidence="11" type="ORF">SAMN05660350_01494</name>
</gene>
<evidence type="ECO:0000313" key="12">
    <source>
        <dbReference type="Proteomes" id="UP000184428"/>
    </source>
</evidence>
<keyword evidence="1" id="KW-0645">Protease</keyword>
<evidence type="ECO:0000313" key="11">
    <source>
        <dbReference type="EMBL" id="SHN67211.1"/>
    </source>
</evidence>
<feature type="transmembrane region" description="Helical" evidence="8">
    <location>
        <begin position="215"/>
        <end position="238"/>
    </location>
</feature>
<dbReference type="Pfam" id="PF16491">
    <property type="entry name" value="Peptidase_M48_N"/>
    <property type="match status" value="1"/>
</dbReference>
<dbReference type="CDD" id="cd07343">
    <property type="entry name" value="M48A_Zmpste24p_like"/>
    <property type="match status" value="1"/>
</dbReference>
<keyword evidence="2 7" id="KW-0479">Metal-binding</keyword>
<keyword evidence="8" id="KW-1133">Transmembrane helix</keyword>
<organism evidence="11 12">
    <name type="scientific">Geodermatophilus obscurus</name>
    <dbReference type="NCBI Taxonomy" id="1861"/>
    <lineage>
        <taxon>Bacteria</taxon>
        <taxon>Bacillati</taxon>
        <taxon>Actinomycetota</taxon>
        <taxon>Actinomycetes</taxon>
        <taxon>Geodermatophilales</taxon>
        <taxon>Geodermatophilaceae</taxon>
        <taxon>Geodermatophilus</taxon>
    </lineage>
</organism>
<dbReference type="PANTHER" id="PTHR10120">
    <property type="entry name" value="CAAX PRENYL PROTEASE 1"/>
    <property type="match status" value="1"/>
</dbReference>
<feature type="domain" description="CAAX prenyl protease 1 N-terminal" evidence="10">
    <location>
        <begin position="78"/>
        <end position="244"/>
    </location>
</feature>